<dbReference type="InterPro" id="IPR001189">
    <property type="entry name" value="Mn/Fe_SOD"/>
</dbReference>
<evidence type="ECO:0000256" key="5">
    <source>
        <dbReference type="PIRSR" id="PIRSR000349-1"/>
    </source>
</evidence>
<evidence type="ECO:0000256" key="1">
    <source>
        <dbReference type="ARBA" id="ARBA00008714"/>
    </source>
</evidence>
<evidence type="ECO:0000259" key="8">
    <source>
        <dbReference type="Pfam" id="PF02777"/>
    </source>
</evidence>
<dbReference type="RefSeq" id="WP_262394571.1">
    <property type="nucleotide sequence ID" value="NZ_JACRTD010000002.1"/>
</dbReference>
<name>A0A926EQD9_9FIRM</name>
<evidence type="ECO:0000256" key="2">
    <source>
        <dbReference type="ARBA" id="ARBA00012682"/>
    </source>
</evidence>
<keyword evidence="3 5" id="KW-0479">Metal-binding</keyword>
<evidence type="ECO:0000259" key="7">
    <source>
        <dbReference type="Pfam" id="PF00081"/>
    </source>
</evidence>
<dbReference type="FunFam" id="3.55.40.20:FF:000004">
    <property type="entry name" value="Superoxide dismutase [Fe]"/>
    <property type="match status" value="1"/>
</dbReference>
<keyword evidence="4 6" id="KW-0560">Oxidoreductase</keyword>
<dbReference type="GO" id="GO:0046872">
    <property type="term" value="F:metal ion binding"/>
    <property type="evidence" value="ECO:0007669"/>
    <property type="project" value="UniProtKB-KW"/>
</dbReference>
<protein>
    <recommendedName>
        <fullName evidence="2 6">Superoxide dismutase</fullName>
        <ecNumber evidence="2 6">1.15.1.1</ecNumber>
    </recommendedName>
</protein>
<dbReference type="EMBL" id="JACRTD010000002">
    <property type="protein sequence ID" value="MBC8584752.1"/>
    <property type="molecule type" value="Genomic_DNA"/>
</dbReference>
<dbReference type="SUPFAM" id="SSF54719">
    <property type="entry name" value="Fe,Mn superoxide dismutase (SOD), C-terminal domain"/>
    <property type="match status" value="1"/>
</dbReference>
<organism evidence="9 10">
    <name type="scientific">Youxingia wuxianensis</name>
    <dbReference type="NCBI Taxonomy" id="2763678"/>
    <lineage>
        <taxon>Bacteria</taxon>
        <taxon>Bacillati</taxon>
        <taxon>Bacillota</taxon>
        <taxon>Clostridia</taxon>
        <taxon>Eubacteriales</taxon>
        <taxon>Oscillospiraceae</taxon>
        <taxon>Youxingia</taxon>
    </lineage>
</organism>
<evidence type="ECO:0000256" key="6">
    <source>
        <dbReference type="RuleBase" id="RU000414"/>
    </source>
</evidence>
<dbReference type="Pfam" id="PF02777">
    <property type="entry name" value="Sod_Fe_C"/>
    <property type="match status" value="1"/>
</dbReference>
<reference evidence="9" key="1">
    <citation type="submission" date="2020-08" db="EMBL/GenBank/DDBJ databases">
        <title>Genome public.</title>
        <authorList>
            <person name="Liu C."/>
            <person name="Sun Q."/>
        </authorList>
    </citation>
    <scope>NUCLEOTIDE SEQUENCE</scope>
    <source>
        <strain evidence="9">NSJ-64</strain>
    </source>
</reference>
<comment type="function">
    <text evidence="6">Destroys radicals which are normally produced within the cells and which are toxic to biological systems.</text>
</comment>
<evidence type="ECO:0000256" key="3">
    <source>
        <dbReference type="ARBA" id="ARBA00022723"/>
    </source>
</evidence>
<dbReference type="InterPro" id="IPR019833">
    <property type="entry name" value="Mn/Fe_SOD_BS"/>
</dbReference>
<dbReference type="InterPro" id="IPR036314">
    <property type="entry name" value="SOD_C_sf"/>
</dbReference>
<dbReference type="SUPFAM" id="SSF46609">
    <property type="entry name" value="Fe,Mn superoxide dismutase (SOD), N-terminal domain"/>
    <property type="match status" value="1"/>
</dbReference>
<keyword evidence="10" id="KW-1185">Reference proteome</keyword>
<proteinExistence type="inferred from homology"/>
<dbReference type="EC" id="1.15.1.1" evidence="2 6"/>
<dbReference type="Proteomes" id="UP000623678">
    <property type="component" value="Unassembled WGS sequence"/>
</dbReference>
<sequence>MYEHYKFQLEPLPYNYDALEPWIDSQTMMLHHDRHLRAYVENLNAALEGYVQYQGLTLQQLLVYPLNLPPKELSKVRNNAGGVLNHQLYFTMMRPGGSSSPCPRTRSALERTFGSLEAFQDIFIQTALGQFGSGYAWLVCDPQGRLKVLPTANQDTTLPMNLYPILGVDVWEHAYYLKYKNKRADYLESWMQIVNWDVVERYYNAYAK</sequence>
<comment type="catalytic activity">
    <reaction evidence="6">
        <text>2 superoxide + 2 H(+) = H2O2 + O2</text>
        <dbReference type="Rhea" id="RHEA:20696"/>
        <dbReference type="ChEBI" id="CHEBI:15378"/>
        <dbReference type="ChEBI" id="CHEBI:15379"/>
        <dbReference type="ChEBI" id="CHEBI:16240"/>
        <dbReference type="ChEBI" id="CHEBI:18421"/>
        <dbReference type="EC" id="1.15.1.1"/>
    </reaction>
</comment>
<feature type="binding site" evidence="5">
    <location>
        <position position="173"/>
    </location>
    <ligand>
        <name>Mn(2+)</name>
        <dbReference type="ChEBI" id="CHEBI:29035"/>
    </ligand>
</feature>
<evidence type="ECO:0000256" key="4">
    <source>
        <dbReference type="ARBA" id="ARBA00023002"/>
    </source>
</evidence>
<feature type="domain" description="Manganese/iron superoxide dismutase N-terminal" evidence="7">
    <location>
        <begin position="6"/>
        <end position="93"/>
    </location>
</feature>
<comment type="similarity">
    <text evidence="1 6">Belongs to the iron/manganese superoxide dismutase family.</text>
</comment>
<dbReference type="GO" id="GO:0004784">
    <property type="term" value="F:superoxide dismutase activity"/>
    <property type="evidence" value="ECO:0007669"/>
    <property type="project" value="UniProtKB-EC"/>
</dbReference>
<dbReference type="PIRSF" id="PIRSF000349">
    <property type="entry name" value="SODismutase"/>
    <property type="match status" value="1"/>
</dbReference>
<dbReference type="Gene3D" id="3.55.40.20">
    <property type="entry name" value="Iron/manganese superoxide dismutase, C-terminal domain"/>
    <property type="match status" value="1"/>
</dbReference>
<dbReference type="PANTHER" id="PTHR43595">
    <property type="entry name" value="37S RIBOSOMAL PROTEIN S26, MITOCHONDRIAL"/>
    <property type="match status" value="1"/>
</dbReference>
<dbReference type="InterPro" id="IPR019832">
    <property type="entry name" value="Mn/Fe_SOD_C"/>
</dbReference>
<dbReference type="InterPro" id="IPR036324">
    <property type="entry name" value="Mn/Fe_SOD_N_sf"/>
</dbReference>
<gene>
    <name evidence="9" type="ORF">H8705_04070</name>
</gene>
<feature type="binding site" evidence="5">
    <location>
        <position position="86"/>
    </location>
    <ligand>
        <name>Mn(2+)</name>
        <dbReference type="ChEBI" id="CHEBI:29035"/>
    </ligand>
</feature>
<dbReference type="Gene3D" id="1.10.287.990">
    <property type="entry name" value="Fe,Mn superoxide dismutase (SOD) domain"/>
    <property type="match status" value="1"/>
</dbReference>
<evidence type="ECO:0000313" key="10">
    <source>
        <dbReference type="Proteomes" id="UP000623678"/>
    </source>
</evidence>
<feature type="binding site" evidence="5">
    <location>
        <position position="169"/>
    </location>
    <ligand>
        <name>Mn(2+)</name>
        <dbReference type="ChEBI" id="CHEBI:29035"/>
    </ligand>
</feature>
<accession>A0A926EQD9</accession>
<dbReference type="GO" id="GO:0005737">
    <property type="term" value="C:cytoplasm"/>
    <property type="evidence" value="ECO:0007669"/>
    <property type="project" value="TreeGrafter"/>
</dbReference>
<dbReference type="PRINTS" id="PR01703">
    <property type="entry name" value="MNSODISMTASE"/>
</dbReference>
<feature type="domain" description="Manganese/iron superoxide dismutase C-terminal" evidence="8">
    <location>
        <begin position="106"/>
        <end position="201"/>
    </location>
</feature>
<dbReference type="InterPro" id="IPR019831">
    <property type="entry name" value="Mn/Fe_SOD_N"/>
</dbReference>
<feature type="binding site" evidence="5">
    <location>
        <position position="31"/>
    </location>
    <ligand>
        <name>Mn(2+)</name>
        <dbReference type="ChEBI" id="CHEBI:29035"/>
    </ligand>
</feature>
<evidence type="ECO:0000313" key="9">
    <source>
        <dbReference type="EMBL" id="MBC8584752.1"/>
    </source>
</evidence>
<dbReference type="PANTHER" id="PTHR43595:SF2">
    <property type="entry name" value="SMALL RIBOSOMAL SUBUNIT PROTEIN MS42"/>
    <property type="match status" value="1"/>
</dbReference>
<dbReference type="PROSITE" id="PS00088">
    <property type="entry name" value="SOD_MN"/>
    <property type="match status" value="1"/>
</dbReference>
<dbReference type="AlphaFoldDB" id="A0A926EQD9"/>
<dbReference type="Pfam" id="PF00081">
    <property type="entry name" value="Sod_Fe_N"/>
    <property type="match status" value="1"/>
</dbReference>
<comment type="caution">
    <text evidence="9">The sequence shown here is derived from an EMBL/GenBank/DDBJ whole genome shotgun (WGS) entry which is preliminary data.</text>
</comment>